<accession>A0A4J1S5V1</accession>
<evidence type="ECO:0000313" key="1">
    <source>
        <dbReference type="EMBL" id="VNP14973.1"/>
    </source>
</evidence>
<gene>
    <name evidence="1" type="ORF">SAMEA3353486_01532</name>
</gene>
<dbReference type="EMBL" id="CAATFT010000003">
    <property type="protein sequence ID" value="VNP14973.1"/>
    <property type="molecule type" value="Genomic_DNA"/>
</dbReference>
<organism evidence="1">
    <name type="scientific">Streptococcus pneumoniae</name>
    <dbReference type="NCBI Taxonomy" id="1313"/>
    <lineage>
        <taxon>Bacteria</taxon>
        <taxon>Bacillati</taxon>
        <taxon>Bacillota</taxon>
        <taxon>Bacilli</taxon>
        <taxon>Lactobacillales</taxon>
        <taxon>Streptococcaceae</taxon>
        <taxon>Streptococcus</taxon>
    </lineage>
</organism>
<dbReference type="AlphaFoldDB" id="A0A4J1S5V1"/>
<name>A0A4J1S5V1_STREE</name>
<proteinExistence type="predicted"/>
<protein>
    <submittedName>
        <fullName evidence="1">Uncharacterized protein</fullName>
    </submittedName>
</protein>
<sequence>MQPQPTYMLLALRSGGFLQSLRRISVCIGGS</sequence>
<reference evidence="1" key="1">
    <citation type="submission" date="2019-04" db="EMBL/GenBank/DDBJ databases">
        <authorList>
            <consortium name="Pathogen Informatics"/>
        </authorList>
    </citation>
    <scope>NUCLEOTIDE SEQUENCE</scope>
    <source>
        <strain evidence="1">GPSC22</strain>
    </source>
</reference>